<evidence type="ECO:0000313" key="3">
    <source>
        <dbReference type="Proteomes" id="UP000007882"/>
    </source>
</evidence>
<dbReference type="RefSeq" id="WP_014444412.1">
    <property type="nucleotide sequence ID" value="NC_017093.1"/>
</dbReference>
<reference evidence="2 3" key="1">
    <citation type="submission" date="2012-02" db="EMBL/GenBank/DDBJ databases">
        <title>Complete genome sequence of Actinoplanes missouriensis 431 (= NBRC 102363).</title>
        <authorList>
            <person name="Ohnishi Y."/>
            <person name="Ishikawa J."/>
            <person name="Sekine M."/>
            <person name="Hosoyama A."/>
            <person name="Harada T."/>
            <person name="Narita H."/>
            <person name="Hata T."/>
            <person name="Konno Y."/>
            <person name="Tutikane K."/>
            <person name="Fujita N."/>
            <person name="Horinouchi S."/>
            <person name="Hayakawa M."/>
        </authorList>
    </citation>
    <scope>NUCLEOTIDE SEQUENCE [LARGE SCALE GENOMIC DNA]</scope>
    <source>
        <strain evidence="3">ATCC 14538 / DSM 43046 / CBS 188.64 / JCM 3121 / NBRC 102363 / NCIMB 12654 / NRRL B-3342 / UNCC 431</strain>
    </source>
</reference>
<sequence length="66" mass="7344">MRTDSRRSLNPGGRLPNGTVMPKFQRMTFPTAQPDARVVHTIAPTGRITRRPTETPRDEALNEDAG</sequence>
<feature type="region of interest" description="Disordered" evidence="1">
    <location>
        <begin position="1"/>
        <end position="21"/>
    </location>
</feature>
<dbReference type="OrthoDB" id="9966303at2"/>
<accession>I0H931</accession>
<dbReference type="AlphaFoldDB" id="I0H931"/>
<organism evidence="2 3">
    <name type="scientific">Actinoplanes missouriensis (strain ATCC 14538 / DSM 43046 / CBS 188.64 / JCM 3121 / NBRC 102363 / NCIMB 12654 / NRRL B-3342 / UNCC 431)</name>
    <dbReference type="NCBI Taxonomy" id="512565"/>
    <lineage>
        <taxon>Bacteria</taxon>
        <taxon>Bacillati</taxon>
        <taxon>Actinomycetota</taxon>
        <taxon>Actinomycetes</taxon>
        <taxon>Micromonosporales</taxon>
        <taxon>Micromonosporaceae</taxon>
        <taxon>Actinoplanes</taxon>
    </lineage>
</organism>
<dbReference type="STRING" id="512565.AMIS_42980"/>
<name>I0H931_ACTM4</name>
<keyword evidence="3" id="KW-1185">Reference proteome</keyword>
<proteinExistence type="predicted"/>
<dbReference type="KEGG" id="ams:AMIS_42980"/>
<evidence type="ECO:0000256" key="1">
    <source>
        <dbReference type="SAM" id="MobiDB-lite"/>
    </source>
</evidence>
<protein>
    <submittedName>
        <fullName evidence="2">Uncharacterized protein</fullName>
    </submittedName>
</protein>
<dbReference type="HOGENOM" id="CLU_2821434_0_0_11"/>
<dbReference type="EMBL" id="AP012319">
    <property type="protein sequence ID" value="BAL89518.1"/>
    <property type="molecule type" value="Genomic_DNA"/>
</dbReference>
<dbReference type="Proteomes" id="UP000007882">
    <property type="component" value="Chromosome"/>
</dbReference>
<feature type="region of interest" description="Disordered" evidence="1">
    <location>
        <begin position="42"/>
        <end position="66"/>
    </location>
</feature>
<gene>
    <name evidence="2" type="ordered locus">AMIS_42980</name>
</gene>
<feature type="compositionally biased region" description="Basic and acidic residues" evidence="1">
    <location>
        <begin position="51"/>
        <end position="60"/>
    </location>
</feature>
<dbReference type="PATRIC" id="fig|512565.3.peg.4282"/>
<evidence type="ECO:0000313" key="2">
    <source>
        <dbReference type="EMBL" id="BAL89518.1"/>
    </source>
</evidence>